<dbReference type="PANTHER" id="PTHR38776:SF1">
    <property type="entry name" value="MLTA-INTERACTING PROTEIN-RELATED"/>
    <property type="match status" value="1"/>
</dbReference>
<evidence type="ECO:0000256" key="2">
    <source>
        <dbReference type="ARBA" id="ARBA00005722"/>
    </source>
</evidence>
<organism evidence="6">
    <name type="scientific">Polaromonas hydrogenivorans</name>
    <dbReference type="NCBI Taxonomy" id="335476"/>
    <lineage>
        <taxon>Bacteria</taxon>
        <taxon>Pseudomonadati</taxon>
        <taxon>Pseudomonadota</taxon>
        <taxon>Betaproteobacteria</taxon>
        <taxon>Burkholderiales</taxon>
        <taxon>Comamonadaceae</taxon>
        <taxon>Polaromonas</taxon>
    </lineage>
</organism>
<evidence type="ECO:0000256" key="5">
    <source>
        <dbReference type="ARBA" id="ARBA00023237"/>
    </source>
</evidence>
<dbReference type="EMBL" id="CP157675">
    <property type="protein sequence ID" value="XBP70145.1"/>
    <property type="molecule type" value="Genomic_DNA"/>
</dbReference>
<evidence type="ECO:0000256" key="4">
    <source>
        <dbReference type="ARBA" id="ARBA00023136"/>
    </source>
</evidence>
<evidence type="ECO:0000256" key="3">
    <source>
        <dbReference type="ARBA" id="ARBA00022729"/>
    </source>
</evidence>
<proteinExistence type="inferred from homology"/>
<comment type="subcellular location">
    <subcellularLocation>
        <location evidence="1">Cell outer membrane</location>
    </subcellularLocation>
</comment>
<keyword evidence="5" id="KW-0998">Cell outer membrane</keyword>
<dbReference type="GO" id="GO:0009252">
    <property type="term" value="P:peptidoglycan biosynthetic process"/>
    <property type="evidence" value="ECO:0007669"/>
    <property type="project" value="TreeGrafter"/>
</dbReference>
<keyword evidence="3" id="KW-0732">Signal</keyword>
<sequence>MKNSIPFKLAAFFRAFSRPEASIHPAGAHAPAKIAPPFQARPPASAIFRWLAVGAGALLAAVLCIQPALAQETLVPADSASRWGLGLGVGVERKPYRGMDNDTQALPLLFYENKWVSLMGSRLDIKLPSAGPVSFGLRARYAAEGYEASDSPVFAGMAERKDGLWLGAAAVWRNDIATVSAELLGDASGNSKGQQARLLVERGFKSGAFEFVPRVAATWLDSKYVGYYYGVNASEATAGRAAYAGKASVNLELGLRTSYALAPRQSVFVDLSVMGLGSGIKDSPLVERSSQSTLRVGYLYRF</sequence>
<dbReference type="AlphaFoldDB" id="A0AAU7LRF1"/>
<accession>A0AAU7LRF1</accession>
<evidence type="ECO:0000256" key="1">
    <source>
        <dbReference type="ARBA" id="ARBA00004442"/>
    </source>
</evidence>
<dbReference type="GO" id="GO:0009279">
    <property type="term" value="C:cell outer membrane"/>
    <property type="evidence" value="ECO:0007669"/>
    <property type="project" value="UniProtKB-SubCell"/>
</dbReference>
<reference evidence="6" key="1">
    <citation type="submission" date="2024-05" db="EMBL/GenBank/DDBJ databases">
        <authorList>
            <person name="Bunk B."/>
            <person name="Swiderski J."/>
            <person name="Sproer C."/>
            <person name="Thiel V."/>
        </authorList>
    </citation>
    <scope>NUCLEOTIDE SEQUENCE</scope>
    <source>
        <strain evidence="6">DSM 17735</strain>
    </source>
</reference>
<gene>
    <name evidence="6" type="ORF">ABLV49_20125</name>
</gene>
<dbReference type="InterPro" id="IPR010583">
    <property type="entry name" value="MipA"/>
</dbReference>
<comment type="similarity">
    <text evidence="2">Belongs to the MipA/OmpV family.</text>
</comment>
<evidence type="ECO:0000313" key="6">
    <source>
        <dbReference type="EMBL" id="XBP70145.1"/>
    </source>
</evidence>
<keyword evidence="4" id="KW-0472">Membrane</keyword>
<name>A0AAU7LRF1_9BURK</name>
<dbReference type="RefSeq" id="WP_349279280.1">
    <property type="nucleotide sequence ID" value="NZ_CBCSCU010000007.1"/>
</dbReference>
<dbReference type="PANTHER" id="PTHR38776">
    <property type="entry name" value="MLTA-INTERACTING PROTEIN-RELATED"/>
    <property type="match status" value="1"/>
</dbReference>
<dbReference type="Pfam" id="PF06629">
    <property type="entry name" value="MipA"/>
    <property type="match status" value="1"/>
</dbReference>
<protein>
    <submittedName>
        <fullName evidence="6">MipA/OmpV family protein</fullName>
    </submittedName>
</protein>